<evidence type="ECO:0000313" key="2">
    <source>
        <dbReference type="EMBL" id="PRQ02973.1"/>
    </source>
</evidence>
<reference evidence="2 3" key="1">
    <citation type="submission" date="2018-03" db="EMBL/GenBank/DDBJ databases">
        <title>Draft Genome Sequences of the Obligatory Marine Myxobacteria Enhygromyxa salina SWB005.</title>
        <authorList>
            <person name="Poehlein A."/>
            <person name="Moghaddam J.A."/>
            <person name="Harms H."/>
            <person name="Alanjari M."/>
            <person name="Koenig G.M."/>
            <person name="Daniel R."/>
            <person name="Schaeberle T.F."/>
        </authorList>
    </citation>
    <scope>NUCLEOTIDE SEQUENCE [LARGE SCALE GENOMIC DNA]</scope>
    <source>
        <strain evidence="2 3">SWB005</strain>
    </source>
</reference>
<comment type="caution">
    <text evidence="2">The sequence shown here is derived from an EMBL/GenBank/DDBJ whole genome shotgun (WGS) entry which is preliminary data.</text>
</comment>
<protein>
    <submittedName>
        <fullName evidence="2">Uncharacterized protein</fullName>
    </submittedName>
</protein>
<dbReference type="SUPFAM" id="SSF55486">
    <property type="entry name" value="Metalloproteases ('zincins'), catalytic domain"/>
    <property type="match status" value="1"/>
</dbReference>
<dbReference type="EMBL" id="PVNK01000108">
    <property type="protein sequence ID" value="PRQ02973.1"/>
    <property type="molecule type" value="Genomic_DNA"/>
</dbReference>
<proteinExistence type="predicted"/>
<evidence type="ECO:0000256" key="1">
    <source>
        <dbReference type="SAM" id="MobiDB-lite"/>
    </source>
</evidence>
<sequence length="628" mass="67553">MLAAIASAACVTDPASDGDFGATGESGCFDGTEGPGIGDDGCLFLPGCAEDEDDGATEKLDMDRSYADLGCDPECPPPPEHEPLEPPHPVWLHHETSDTYYRHASEMELEVHSWPVGTTIMSAAANVDALVNGTDRTVSLGLPLATTTGRLEFETLDITRRRTKMDVWNVSSRDAPAGPVVDAFRPEVHMFLPNWVNLDSLHRGVPPGTQVFAVAFADSHGGVAIQGLNADQDFFISGPTTKIWLEVLPPDGSGVLISKPELHTTGFDDVLSHWIELAAEQCDNTTCAWESDLDEEDPANCGDCVDNDADADVDAADLACRDRSDYGCDGYGPHNHRWENSKDFAEMPDIEWCTQMAEDGLPWHTELYAKASLAAAMLNAIPAAVSLHPDYEIPADVATVRYRFAYCVFADSVEDAHECVSDGSICPSDYALAGVTHIIDTDSPESRAYFRALWDEFDVAMAKLEDQGVTAKPVAMLSGVYSGNIDDPVSLTDGIVGLAPVGELSAHLMAGGLGASMVESSYFVYIPIAHELGHLLGLSHTDVDPHFNQFGFMKMTVPAPPYAILGPSLDPGQGYQYTSQWSLWVAKIGDKSTPRPNAFAHTGCSVNADCPSQLECWNAGADGICRYP</sequence>
<accession>A0A2S9YD03</accession>
<name>A0A2S9YD03_9BACT</name>
<keyword evidence="3" id="KW-1185">Reference proteome</keyword>
<dbReference type="AlphaFoldDB" id="A0A2S9YD03"/>
<feature type="region of interest" description="Disordered" evidence="1">
    <location>
        <begin position="72"/>
        <end position="91"/>
    </location>
</feature>
<organism evidence="2 3">
    <name type="scientific">Enhygromyxa salina</name>
    <dbReference type="NCBI Taxonomy" id="215803"/>
    <lineage>
        <taxon>Bacteria</taxon>
        <taxon>Pseudomonadati</taxon>
        <taxon>Myxococcota</taxon>
        <taxon>Polyangia</taxon>
        <taxon>Nannocystales</taxon>
        <taxon>Nannocystaceae</taxon>
        <taxon>Enhygromyxa</taxon>
    </lineage>
</organism>
<gene>
    <name evidence="2" type="ORF">ENSA5_19120</name>
</gene>
<dbReference type="Proteomes" id="UP000237968">
    <property type="component" value="Unassembled WGS sequence"/>
</dbReference>
<evidence type="ECO:0000313" key="3">
    <source>
        <dbReference type="Proteomes" id="UP000237968"/>
    </source>
</evidence>